<gene>
    <name evidence="5" type="ORF">LSINAPIS_LOCUS3513</name>
</gene>
<reference evidence="5 6" key="1">
    <citation type="submission" date="2017-07" db="EMBL/GenBank/DDBJ databases">
        <authorList>
            <person name="Talla V."/>
            <person name="Backstrom N."/>
        </authorList>
    </citation>
    <scope>NUCLEOTIDE SEQUENCE [LARGE SCALE GENOMIC DNA]</scope>
</reference>
<dbReference type="AlphaFoldDB" id="A0A5E4PZ43"/>
<keyword evidence="2" id="KW-0863">Zinc-finger</keyword>
<sequence>MSVMDLVVSYEVSNRGTPVLICNGYKFGLRKAESNDVKKRWVCTRMSKGCRAVLLTVYDAVVRSNTEHNH</sequence>
<evidence type="ECO:0000313" key="6">
    <source>
        <dbReference type="Proteomes" id="UP000324832"/>
    </source>
</evidence>
<dbReference type="EMBL" id="FZQP02000837">
    <property type="protein sequence ID" value="VVC90646.1"/>
    <property type="molecule type" value="Genomic_DNA"/>
</dbReference>
<dbReference type="Gene3D" id="2.20.25.240">
    <property type="match status" value="1"/>
</dbReference>
<keyword evidence="1" id="KW-0479">Metal-binding</keyword>
<evidence type="ECO:0000259" key="4">
    <source>
        <dbReference type="Pfam" id="PF04500"/>
    </source>
</evidence>
<keyword evidence="3" id="KW-0862">Zinc</keyword>
<accession>A0A5E4PZ43</accession>
<evidence type="ECO:0000256" key="1">
    <source>
        <dbReference type="ARBA" id="ARBA00022723"/>
    </source>
</evidence>
<evidence type="ECO:0000313" key="5">
    <source>
        <dbReference type="EMBL" id="VVC90646.1"/>
    </source>
</evidence>
<dbReference type="Pfam" id="PF04500">
    <property type="entry name" value="FLYWCH"/>
    <property type="match status" value="1"/>
</dbReference>
<evidence type="ECO:0000256" key="3">
    <source>
        <dbReference type="ARBA" id="ARBA00022833"/>
    </source>
</evidence>
<keyword evidence="6" id="KW-1185">Reference proteome</keyword>
<dbReference type="InterPro" id="IPR007588">
    <property type="entry name" value="Znf_FLYWCH"/>
</dbReference>
<protein>
    <recommendedName>
        <fullName evidence="4">FLYWCH-type domain-containing protein</fullName>
    </recommendedName>
</protein>
<dbReference type="Proteomes" id="UP000324832">
    <property type="component" value="Unassembled WGS sequence"/>
</dbReference>
<feature type="domain" description="FLYWCH-type" evidence="4">
    <location>
        <begin position="13"/>
        <end position="70"/>
    </location>
</feature>
<dbReference type="GO" id="GO:0008270">
    <property type="term" value="F:zinc ion binding"/>
    <property type="evidence" value="ECO:0007669"/>
    <property type="project" value="UniProtKB-KW"/>
</dbReference>
<proteinExistence type="predicted"/>
<organism evidence="5 6">
    <name type="scientific">Leptidea sinapis</name>
    <dbReference type="NCBI Taxonomy" id="189913"/>
    <lineage>
        <taxon>Eukaryota</taxon>
        <taxon>Metazoa</taxon>
        <taxon>Ecdysozoa</taxon>
        <taxon>Arthropoda</taxon>
        <taxon>Hexapoda</taxon>
        <taxon>Insecta</taxon>
        <taxon>Pterygota</taxon>
        <taxon>Neoptera</taxon>
        <taxon>Endopterygota</taxon>
        <taxon>Lepidoptera</taxon>
        <taxon>Glossata</taxon>
        <taxon>Ditrysia</taxon>
        <taxon>Papilionoidea</taxon>
        <taxon>Pieridae</taxon>
        <taxon>Dismorphiinae</taxon>
        <taxon>Leptidea</taxon>
    </lineage>
</organism>
<evidence type="ECO:0000256" key="2">
    <source>
        <dbReference type="ARBA" id="ARBA00022771"/>
    </source>
</evidence>
<name>A0A5E4PZ43_9NEOP</name>